<keyword evidence="3" id="KW-0326">Glycosidase</keyword>
<reference evidence="6" key="1">
    <citation type="journal article" date="2014" name="Front. Microbiol.">
        <title>High frequency of phylogenetically diverse reductive dehalogenase-homologous genes in deep subseafloor sedimentary metagenomes.</title>
        <authorList>
            <person name="Kawai M."/>
            <person name="Futagami T."/>
            <person name="Toyoda A."/>
            <person name="Takaki Y."/>
            <person name="Nishi S."/>
            <person name="Hori S."/>
            <person name="Arai W."/>
            <person name="Tsubouchi T."/>
            <person name="Morono Y."/>
            <person name="Uchiyama I."/>
            <person name="Ito T."/>
            <person name="Fujiyama A."/>
            <person name="Inagaki F."/>
            <person name="Takami H."/>
        </authorList>
    </citation>
    <scope>NUCLEOTIDE SEQUENCE</scope>
    <source>
        <strain evidence="6">Expedition CK06-06</strain>
    </source>
</reference>
<dbReference type="SUPFAM" id="SSF49785">
    <property type="entry name" value="Galactose-binding domain-like"/>
    <property type="match status" value="1"/>
</dbReference>
<dbReference type="InterPro" id="IPR013783">
    <property type="entry name" value="Ig-like_fold"/>
</dbReference>
<feature type="domain" description="Glycoside hydrolase family 2 immunoglobulin-like beta-sandwich" evidence="4">
    <location>
        <begin position="165"/>
        <end position="264"/>
    </location>
</feature>
<dbReference type="InterPro" id="IPR006102">
    <property type="entry name" value="Ig-like_GH2"/>
</dbReference>
<comment type="similarity">
    <text evidence="1">Belongs to the glycosyl hydrolase 2 family.</text>
</comment>
<evidence type="ECO:0000313" key="6">
    <source>
        <dbReference type="EMBL" id="GAH04771.1"/>
    </source>
</evidence>
<evidence type="ECO:0000259" key="4">
    <source>
        <dbReference type="Pfam" id="PF00703"/>
    </source>
</evidence>
<evidence type="ECO:0000256" key="2">
    <source>
        <dbReference type="ARBA" id="ARBA00022801"/>
    </source>
</evidence>
<dbReference type="Pfam" id="PF02837">
    <property type="entry name" value="Glyco_hydro_2_N"/>
    <property type="match status" value="1"/>
</dbReference>
<protein>
    <recommendedName>
        <fullName evidence="7">Beta-galactosidase</fullName>
    </recommendedName>
</protein>
<dbReference type="EMBL" id="BART01020582">
    <property type="protein sequence ID" value="GAH04771.1"/>
    <property type="molecule type" value="Genomic_DNA"/>
</dbReference>
<accession>X1C9G3</accession>
<proteinExistence type="inferred from homology"/>
<dbReference type="InterPro" id="IPR008979">
    <property type="entry name" value="Galactose-bd-like_sf"/>
</dbReference>
<dbReference type="PANTHER" id="PTHR42732:SF2">
    <property type="entry name" value="BETA-MANNOSIDASE"/>
    <property type="match status" value="1"/>
</dbReference>
<gene>
    <name evidence="6" type="ORF">S01H4_38194</name>
</gene>
<name>X1C9G3_9ZZZZ</name>
<dbReference type="PANTHER" id="PTHR42732">
    <property type="entry name" value="BETA-GALACTOSIDASE"/>
    <property type="match status" value="1"/>
</dbReference>
<evidence type="ECO:0000256" key="1">
    <source>
        <dbReference type="ARBA" id="ARBA00007401"/>
    </source>
</evidence>
<dbReference type="InterPro" id="IPR006104">
    <property type="entry name" value="Glyco_hydro_2_N"/>
</dbReference>
<dbReference type="Pfam" id="PF00703">
    <property type="entry name" value="Glyco_hydro_2"/>
    <property type="match status" value="1"/>
</dbReference>
<dbReference type="InterPro" id="IPR051913">
    <property type="entry name" value="GH2_Domain-Containing"/>
</dbReference>
<sequence>MKRERWKNLNGLWEFTIRPKSEASRPDKFDGHILVPFCVESALSGVKKKVLETDQLWYHRVFDVPEDWSEQRILLHFGAVDWETTVWVNGRKVGDHRGGYDPFSFDITDMLKASGSQEIVLSVWDPTDKGRQARGKQQIIPEGFMYTPASGIWQTVWLEPVPVSHIRSIRIEPDIDENCVWVTVDTVNTNDAYTVETKTLLPGQGTIPVVVESRAGRRLRISLRKEPQTRLWSPDSPFLYDLQVTLKDRTGKTIDTVESYFGMRKYRSAKMNT</sequence>
<dbReference type="AlphaFoldDB" id="X1C9G3"/>
<feature type="domain" description="Glycosyl hydrolases family 2 sugar binding" evidence="5">
    <location>
        <begin position="54"/>
        <end position="125"/>
    </location>
</feature>
<dbReference type="GO" id="GO:0004553">
    <property type="term" value="F:hydrolase activity, hydrolyzing O-glycosyl compounds"/>
    <property type="evidence" value="ECO:0007669"/>
    <property type="project" value="InterPro"/>
</dbReference>
<comment type="caution">
    <text evidence="6">The sequence shown here is derived from an EMBL/GenBank/DDBJ whole genome shotgun (WGS) entry which is preliminary data.</text>
</comment>
<organism evidence="6">
    <name type="scientific">marine sediment metagenome</name>
    <dbReference type="NCBI Taxonomy" id="412755"/>
    <lineage>
        <taxon>unclassified sequences</taxon>
        <taxon>metagenomes</taxon>
        <taxon>ecological metagenomes</taxon>
    </lineage>
</organism>
<feature type="non-terminal residue" evidence="6">
    <location>
        <position position="273"/>
    </location>
</feature>
<dbReference type="InterPro" id="IPR036156">
    <property type="entry name" value="Beta-gal/glucu_dom_sf"/>
</dbReference>
<keyword evidence="2" id="KW-0378">Hydrolase</keyword>
<evidence type="ECO:0008006" key="7">
    <source>
        <dbReference type="Google" id="ProtNLM"/>
    </source>
</evidence>
<evidence type="ECO:0000256" key="3">
    <source>
        <dbReference type="ARBA" id="ARBA00023295"/>
    </source>
</evidence>
<dbReference type="Gene3D" id="2.60.120.260">
    <property type="entry name" value="Galactose-binding domain-like"/>
    <property type="match status" value="1"/>
</dbReference>
<dbReference type="Gene3D" id="2.60.40.10">
    <property type="entry name" value="Immunoglobulins"/>
    <property type="match status" value="1"/>
</dbReference>
<evidence type="ECO:0000259" key="5">
    <source>
        <dbReference type="Pfam" id="PF02837"/>
    </source>
</evidence>
<dbReference type="SUPFAM" id="SSF49303">
    <property type="entry name" value="beta-Galactosidase/glucuronidase domain"/>
    <property type="match status" value="1"/>
</dbReference>
<dbReference type="GO" id="GO:0005975">
    <property type="term" value="P:carbohydrate metabolic process"/>
    <property type="evidence" value="ECO:0007669"/>
    <property type="project" value="InterPro"/>
</dbReference>